<evidence type="ECO:0000313" key="1">
    <source>
        <dbReference type="EMBL" id="RNF83284.1"/>
    </source>
</evidence>
<dbReference type="InterPro" id="IPR012347">
    <property type="entry name" value="Ferritin-like"/>
</dbReference>
<evidence type="ECO:0008006" key="3">
    <source>
        <dbReference type="Google" id="ProtNLM"/>
    </source>
</evidence>
<dbReference type="InterPro" id="IPR009078">
    <property type="entry name" value="Ferritin-like_SF"/>
</dbReference>
<keyword evidence="2" id="KW-1185">Reference proteome</keyword>
<dbReference type="OrthoDB" id="5983475at2"/>
<accession>A0A3M8SVM3</accession>
<gene>
    <name evidence="1" type="ORF">EER27_12390</name>
</gene>
<dbReference type="SUPFAM" id="SSF47240">
    <property type="entry name" value="Ferritin-like"/>
    <property type="match status" value="1"/>
</dbReference>
<organism evidence="1 2">
    <name type="scientific">Montanilutibacter psychrotolerans</name>
    <dbReference type="NCBI Taxonomy" id="1327343"/>
    <lineage>
        <taxon>Bacteria</taxon>
        <taxon>Pseudomonadati</taxon>
        <taxon>Pseudomonadota</taxon>
        <taxon>Gammaproteobacteria</taxon>
        <taxon>Lysobacterales</taxon>
        <taxon>Lysobacteraceae</taxon>
        <taxon>Montanilutibacter</taxon>
    </lineage>
</organism>
<comment type="caution">
    <text evidence="1">The sequence shown here is derived from an EMBL/GenBank/DDBJ whole genome shotgun (WGS) entry which is preliminary data.</text>
</comment>
<reference evidence="1 2" key="1">
    <citation type="submission" date="2018-11" db="EMBL/GenBank/DDBJ databases">
        <title>Lysobacter cryohumiis sp. nov., isolated from soil in the Tianshan Mountains, Xinjiang, China.</title>
        <authorList>
            <person name="Luo Y."/>
            <person name="Sheng H."/>
        </authorList>
    </citation>
    <scope>NUCLEOTIDE SEQUENCE [LARGE SCALE GENOMIC DNA]</scope>
    <source>
        <strain evidence="1 2">ZS60</strain>
    </source>
</reference>
<dbReference type="EMBL" id="RIBS01000005">
    <property type="protein sequence ID" value="RNF83284.1"/>
    <property type="molecule type" value="Genomic_DNA"/>
</dbReference>
<dbReference type="AlphaFoldDB" id="A0A3M8SVM3"/>
<dbReference type="Gene3D" id="1.20.1260.10">
    <property type="match status" value="1"/>
</dbReference>
<evidence type="ECO:0000313" key="2">
    <source>
        <dbReference type="Proteomes" id="UP000267049"/>
    </source>
</evidence>
<name>A0A3M8SVM3_9GAMM</name>
<sequence length="207" mass="23020">MARTSKFDSAQVQELLLQALETERGGIQVYTAAITAAQNDDLKKEWGEYLEETRTHEEVLTRVFGELGLDTEARSPGREVVAQLGQALVRAIEFAVKNADPDAAELVAAECVVLAETKDHQNWELIGHVAEHAKSDASKVLKAAFNAVENDEDHHLYHTKGWCRELWLKSLGFPAVLPPPEEVKQVETAIGASRAEQSREQMLRGRH</sequence>
<proteinExistence type="predicted"/>
<dbReference type="RefSeq" id="WP_123088415.1">
    <property type="nucleotide sequence ID" value="NZ_RIBS01000005.1"/>
</dbReference>
<dbReference type="Proteomes" id="UP000267049">
    <property type="component" value="Unassembled WGS sequence"/>
</dbReference>
<protein>
    <recommendedName>
        <fullName evidence="3">DUF892 family protein</fullName>
    </recommendedName>
</protein>